<comment type="caution">
    <text evidence="2">The sequence shown here is derived from an EMBL/GenBank/DDBJ whole genome shotgun (WGS) entry which is preliminary data.</text>
</comment>
<dbReference type="EMBL" id="JASCZI010060432">
    <property type="protein sequence ID" value="MED6131229.1"/>
    <property type="molecule type" value="Genomic_DNA"/>
</dbReference>
<reference evidence="2 3" key="1">
    <citation type="journal article" date="2023" name="Plants (Basel)">
        <title>Bridging the Gap: Combining Genomics and Transcriptomics Approaches to Understand Stylosanthes scabra, an Orphan Legume from the Brazilian Caatinga.</title>
        <authorList>
            <person name="Ferreira-Neto J.R.C."/>
            <person name="da Silva M.D."/>
            <person name="Binneck E."/>
            <person name="de Melo N.F."/>
            <person name="da Silva R.H."/>
            <person name="de Melo A.L.T.M."/>
            <person name="Pandolfi V."/>
            <person name="Bustamante F.O."/>
            <person name="Brasileiro-Vidal A.C."/>
            <person name="Benko-Iseppon A.M."/>
        </authorList>
    </citation>
    <scope>NUCLEOTIDE SEQUENCE [LARGE SCALE GENOMIC DNA]</scope>
    <source>
        <tissue evidence="2">Leaves</tissue>
    </source>
</reference>
<evidence type="ECO:0000313" key="3">
    <source>
        <dbReference type="Proteomes" id="UP001341840"/>
    </source>
</evidence>
<feature type="compositionally biased region" description="Basic and acidic residues" evidence="1">
    <location>
        <begin position="21"/>
        <end position="39"/>
    </location>
</feature>
<keyword evidence="3" id="KW-1185">Reference proteome</keyword>
<accession>A0ABU6S4P0</accession>
<organism evidence="2 3">
    <name type="scientific">Stylosanthes scabra</name>
    <dbReference type="NCBI Taxonomy" id="79078"/>
    <lineage>
        <taxon>Eukaryota</taxon>
        <taxon>Viridiplantae</taxon>
        <taxon>Streptophyta</taxon>
        <taxon>Embryophyta</taxon>
        <taxon>Tracheophyta</taxon>
        <taxon>Spermatophyta</taxon>
        <taxon>Magnoliopsida</taxon>
        <taxon>eudicotyledons</taxon>
        <taxon>Gunneridae</taxon>
        <taxon>Pentapetalae</taxon>
        <taxon>rosids</taxon>
        <taxon>fabids</taxon>
        <taxon>Fabales</taxon>
        <taxon>Fabaceae</taxon>
        <taxon>Papilionoideae</taxon>
        <taxon>50 kb inversion clade</taxon>
        <taxon>dalbergioids sensu lato</taxon>
        <taxon>Dalbergieae</taxon>
        <taxon>Pterocarpus clade</taxon>
        <taxon>Stylosanthes</taxon>
    </lineage>
</organism>
<proteinExistence type="predicted"/>
<sequence length="107" mass="11740">MRHDCMKTKDGGEDDGAPVMDGRRVSDGDSGSRENGVDSVEDPRVLSLIPNLKVKLNCLVEGKFIWNEGESDKTTSLQALVEIPIHLDIVSVKWHPFVSTSATNVTF</sequence>
<evidence type="ECO:0000256" key="1">
    <source>
        <dbReference type="SAM" id="MobiDB-lite"/>
    </source>
</evidence>
<name>A0ABU6S4P0_9FABA</name>
<protein>
    <submittedName>
        <fullName evidence="2">Uncharacterized protein</fullName>
    </submittedName>
</protein>
<feature type="compositionally biased region" description="Basic and acidic residues" evidence="1">
    <location>
        <begin position="1"/>
        <end position="11"/>
    </location>
</feature>
<evidence type="ECO:0000313" key="2">
    <source>
        <dbReference type="EMBL" id="MED6131229.1"/>
    </source>
</evidence>
<feature type="region of interest" description="Disordered" evidence="1">
    <location>
        <begin position="1"/>
        <end position="39"/>
    </location>
</feature>
<gene>
    <name evidence="2" type="ORF">PIB30_007919</name>
</gene>
<dbReference type="Proteomes" id="UP001341840">
    <property type="component" value="Unassembled WGS sequence"/>
</dbReference>